<keyword evidence="5" id="KW-0378">Hydrolase</keyword>
<keyword evidence="4" id="KW-0479">Metal-binding</keyword>
<evidence type="ECO:0000256" key="3">
    <source>
        <dbReference type="ARBA" id="ARBA00022679"/>
    </source>
</evidence>
<dbReference type="InterPro" id="IPR003730">
    <property type="entry name" value="Cu_polyphenol_OxRdtase"/>
</dbReference>
<dbReference type="PANTHER" id="PTHR30616">
    <property type="entry name" value="UNCHARACTERIZED PROTEIN YFIH"/>
    <property type="match status" value="1"/>
</dbReference>
<dbReference type="PANTHER" id="PTHR30616:SF2">
    <property type="entry name" value="PURINE NUCLEOSIDE PHOSPHORYLASE LACC1"/>
    <property type="match status" value="1"/>
</dbReference>
<evidence type="ECO:0000313" key="11">
    <source>
        <dbReference type="EMBL" id="MBJ6727076.1"/>
    </source>
</evidence>
<sequence>MEMTKAGKIHYLKPELGDGLTAAGFTTRHEGVSRPPYNSLNLGTNTLDSPHNVEGNRSLLARAFGGTLERFLTVTQVHGTDLLMIDAPNPEFDHFLKLECDGIVTNQPGLMIAICVADCVPVLLHDPVQGVAAALHAGWKGTAGNIAGKGVEAMVKLFGSQPGDIRAAIGPCIHSCCYEVDQPVKEAFQAAGAPWELCATEKERGKWNLDLAAANRWQLKDAGLPESRIDTSEHCVCCDHDLFFSHRRDSEGTGRQVGFIML</sequence>
<keyword evidence="12" id="KW-1185">Reference proteome</keyword>
<gene>
    <name evidence="11" type="primary">pgeF</name>
    <name evidence="11" type="ORF">JFN93_20380</name>
</gene>
<dbReference type="AlphaFoldDB" id="A0A8J7S7J8"/>
<dbReference type="Gene3D" id="3.60.140.10">
    <property type="entry name" value="CNF1/YfiH-like putative cysteine hydrolases"/>
    <property type="match status" value="1"/>
</dbReference>
<proteinExistence type="inferred from homology"/>
<evidence type="ECO:0000256" key="2">
    <source>
        <dbReference type="ARBA" id="ARBA00007353"/>
    </source>
</evidence>
<evidence type="ECO:0000256" key="4">
    <source>
        <dbReference type="ARBA" id="ARBA00022723"/>
    </source>
</evidence>
<evidence type="ECO:0000313" key="12">
    <source>
        <dbReference type="Proteomes" id="UP000636888"/>
    </source>
</evidence>
<evidence type="ECO:0000256" key="9">
    <source>
        <dbReference type="ARBA" id="ARBA00049893"/>
    </source>
</evidence>
<comment type="similarity">
    <text evidence="2 10">Belongs to the purine nucleoside phosphorylase YfiH/LACC1 family.</text>
</comment>
<comment type="catalytic activity">
    <reaction evidence="7">
        <text>adenosine + H2O + H(+) = inosine + NH4(+)</text>
        <dbReference type="Rhea" id="RHEA:24408"/>
        <dbReference type="ChEBI" id="CHEBI:15377"/>
        <dbReference type="ChEBI" id="CHEBI:15378"/>
        <dbReference type="ChEBI" id="CHEBI:16335"/>
        <dbReference type="ChEBI" id="CHEBI:17596"/>
        <dbReference type="ChEBI" id="CHEBI:28938"/>
        <dbReference type="EC" id="3.5.4.4"/>
    </reaction>
    <physiologicalReaction direction="left-to-right" evidence="7">
        <dbReference type="Rhea" id="RHEA:24409"/>
    </physiologicalReaction>
</comment>
<dbReference type="Proteomes" id="UP000636888">
    <property type="component" value="Unassembled WGS sequence"/>
</dbReference>
<protein>
    <recommendedName>
        <fullName evidence="10">Purine nucleoside phosphorylase</fullName>
    </recommendedName>
</protein>
<dbReference type="EMBL" id="JAEMHM010000019">
    <property type="protein sequence ID" value="MBJ6727076.1"/>
    <property type="molecule type" value="Genomic_DNA"/>
</dbReference>
<name>A0A8J7S7J8_9BACT</name>
<dbReference type="GO" id="GO:0005507">
    <property type="term" value="F:copper ion binding"/>
    <property type="evidence" value="ECO:0007669"/>
    <property type="project" value="TreeGrafter"/>
</dbReference>
<accession>A0A8J7S7J8</accession>
<dbReference type="InterPro" id="IPR011324">
    <property type="entry name" value="Cytotoxic_necrot_fac-like_cat"/>
</dbReference>
<dbReference type="InterPro" id="IPR038371">
    <property type="entry name" value="Cu_polyphenol_OxRdtase_sf"/>
</dbReference>
<comment type="catalytic activity">
    <reaction evidence="1">
        <text>inosine + phosphate = alpha-D-ribose 1-phosphate + hypoxanthine</text>
        <dbReference type="Rhea" id="RHEA:27646"/>
        <dbReference type="ChEBI" id="CHEBI:17368"/>
        <dbReference type="ChEBI" id="CHEBI:17596"/>
        <dbReference type="ChEBI" id="CHEBI:43474"/>
        <dbReference type="ChEBI" id="CHEBI:57720"/>
        <dbReference type="EC" id="2.4.2.1"/>
    </reaction>
    <physiologicalReaction direction="left-to-right" evidence="1">
        <dbReference type="Rhea" id="RHEA:27647"/>
    </physiologicalReaction>
</comment>
<dbReference type="Pfam" id="PF02578">
    <property type="entry name" value="Cu-oxidase_4"/>
    <property type="match status" value="1"/>
</dbReference>
<comment type="catalytic activity">
    <reaction evidence="8">
        <text>adenosine + phosphate = alpha-D-ribose 1-phosphate + adenine</text>
        <dbReference type="Rhea" id="RHEA:27642"/>
        <dbReference type="ChEBI" id="CHEBI:16335"/>
        <dbReference type="ChEBI" id="CHEBI:16708"/>
        <dbReference type="ChEBI" id="CHEBI:43474"/>
        <dbReference type="ChEBI" id="CHEBI:57720"/>
        <dbReference type="EC" id="2.4.2.1"/>
    </reaction>
    <physiologicalReaction direction="left-to-right" evidence="8">
        <dbReference type="Rhea" id="RHEA:27643"/>
    </physiologicalReaction>
</comment>
<evidence type="ECO:0000256" key="8">
    <source>
        <dbReference type="ARBA" id="ARBA00048968"/>
    </source>
</evidence>
<evidence type="ECO:0000256" key="7">
    <source>
        <dbReference type="ARBA" id="ARBA00047989"/>
    </source>
</evidence>
<dbReference type="SUPFAM" id="SSF64438">
    <property type="entry name" value="CNF1/YfiH-like putative cysteine hydrolases"/>
    <property type="match status" value="1"/>
</dbReference>
<dbReference type="CDD" id="cd16833">
    <property type="entry name" value="YfiH"/>
    <property type="match status" value="1"/>
</dbReference>
<dbReference type="GO" id="GO:0016787">
    <property type="term" value="F:hydrolase activity"/>
    <property type="evidence" value="ECO:0007669"/>
    <property type="project" value="UniProtKB-KW"/>
</dbReference>
<keyword evidence="6" id="KW-0862">Zinc</keyword>
<evidence type="ECO:0000256" key="10">
    <source>
        <dbReference type="RuleBase" id="RU361274"/>
    </source>
</evidence>
<evidence type="ECO:0000256" key="6">
    <source>
        <dbReference type="ARBA" id="ARBA00022833"/>
    </source>
</evidence>
<dbReference type="NCBIfam" id="TIGR00726">
    <property type="entry name" value="peptidoglycan editing factor PgeF"/>
    <property type="match status" value="1"/>
</dbReference>
<evidence type="ECO:0000256" key="1">
    <source>
        <dbReference type="ARBA" id="ARBA00000553"/>
    </source>
</evidence>
<comment type="catalytic activity">
    <reaction evidence="9">
        <text>S-methyl-5'-thioadenosine + phosphate = 5-(methylsulfanyl)-alpha-D-ribose 1-phosphate + adenine</text>
        <dbReference type="Rhea" id="RHEA:11852"/>
        <dbReference type="ChEBI" id="CHEBI:16708"/>
        <dbReference type="ChEBI" id="CHEBI:17509"/>
        <dbReference type="ChEBI" id="CHEBI:43474"/>
        <dbReference type="ChEBI" id="CHEBI:58533"/>
        <dbReference type="EC" id="2.4.2.28"/>
    </reaction>
    <physiologicalReaction direction="left-to-right" evidence="9">
        <dbReference type="Rhea" id="RHEA:11853"/>
    </physiologicalReaction>
</comment>
<evidence type="ECO:0000256" key="5">
    <source>
        <dbReference type="ARBA" id="ARBA00022801"/>
    </source>
</evidence>
<dbReference type="GO" id="GO:0017061">
    <property type="term" value="F:S-methyl-5-thioadenosine phosphorylase activity"/>
    <property type="evidence" value="ECO:0007669"/>
    <property type="project" value="UniProtKB-EC"/>
</dbReference>
<comment type="caution">
    <text evidence="11">The sequence shown here is derived from an EMBL/GenBank/DDBJ whole genome shotgun (WGS) entry which is preliminary data.</text>
</comment>
<reference evidence="11" key="1">
    <citation type="submission" date="2020-12" db="EMBL/GenBank/DDBJ databases">
        <title>Geomonas sp. Red875, isolated from river sediment.</title>
        <authorList>
            <person name="Xu Z."/>
            <person name="Zhang Z."/>
            <person name="Masuda Y."/>
            <person name="Itoh H."/>
            <person name="Senoo K."/>
        </authorList>
    </citation>
    <scope>NUCLEOTIDE SEQUENCE</scope>
    <source>
        <strain evidence="11">Red875</strain>
    </source>
</reference>
<dbReference type="RefSeq" id="WP_199385992.1">
    <property type="nucleotide sequence ID" value="NZ_JAEMHM010000019.1"/>
</dbReference>
<organism evidence="11 12">
    <name type="scientific">Geomesophilobacter sediminis</name>
    <dbReference type="NCBI Taxonomy" id="2798584"/>
    <lineage>
        <taxon>Bacteria</taxon>
        <taxon>Pseudomonadati</taxon>
        <taxon>Thermodesulfobacteriota</taxon>
        <taxon>Desulfuromonadia</taxon>
        <taxon>Geobacterales</taxon>
        <taxon>Geobacteraceae</taxon>
        <taxon>Geomesophilobacter</taxon>
    </lineage>
</organism>
<keyword evidence="3" id="KW-0808">Transferase</keyword>